<gene>
    <name evidence="2" type="ORF">V5N11_010995</name>
</gene>
<dbReference type="InterPro" id="IPR011043">
    <property type="entry name" value="Gal_Oxase/kelch_b-propeller"/>
</dbReference>
<dbReference type="SUPFAM" id="SSF81383">
    <property type="entry name" value="F-box domain"/>
    <property type="match status" value="1"/>
</dbReference>
<keyword evidence="3" id="KW-1185">Reference proteome</keyword>
<dbReference type="InterPro" id="IPR017451">
    <property type="entry name" value="F-box-assoc_interact_dom"/>
</dbReference>
<dbReference type="PANTHER" id="PTHR31672:SF13">
    <property type="entry name" value="F-BOX PROTEIN CPR30-LIKE"/>
    <property type="match status" value="1"/>
</dbReference>
<name>A0ABD1BVJ6_CARAN</name>
<evidence type="ECO:0000313" key="3">
    <source>
        <dbReference type="Proteomes" id="UP001558713"/>
    </source>
</evidence>
<sequence length="370" mass="42694">MQRKTNTEPLPHDVIEHILEKLDVKTVLKFKLVSKQWNSTIQSRWFQERQLIHRKQSGNPDVLLVSILTNSISLEAMRTLVLGSSVSLKIPTPWENIYYNVGNYSCDGLVCLYDALVSNPNIVVNPSTRWHRAFPYSTYQLLKMRGKLKESAHLGFGKDKINGTYKPVWLYNSDELCLNNKNNNAPTVCEVFDFTSNAWRYVVPASPYPIYSWQDPVYLDGSLHWFTKDETMVLTLDLQSETFQVMSKTPFVRRKDSRRKVGMCNLADRLCVFEEKWANQMIWSFDSDQKIWKKIYSIDRLMTSPINTSLSLKPLAVVDNGKLLVCEAAGIGVELLIYDPQTKSYDLAYTCNDYMTASHLCYFQSLISIF</sequence>
<dbReference type="Pfam" id="PF00646">
    <property type="entry name" value="F-box"/>
    <property type="match status" value="1"/>
</dbReference>
<comment type="caution">
    <text evidence="2">The sequence shown here is derived from an EMBL/GenBank/DDBJ whole genome shotgun (WGS) entry which is preliminary data.</text>
</comment>
<dbReference type="SUPFAM" id="SSF50965">
    <property type="entry name" value="Galactose oxidase, central domain"/>
    <property type="match status" value="1"/>
</dbReference>
<dbReference type="Proteomes" id="UP001558713">
    <property type="component" value="Unassembled WGS sequence"/>
</dbReference>
<dbReference type="PROSITE" id="PS50181">
    <property type="entry name" value="FBOX"/>
    <property type="match status" value="1"/>
</dbReference>
<dbReference type="InterPro" id="IPR001810">
    <property type="entry name" value="F-box_dom"/>
</dbReference>
<dbReference type="EMBL" id="JBANAX010000134">
    <property type="protein sequence ID" value="KAL1221193.1"/>
    <property type="molecule type" value="Genomic_DNA"/>
</dbReference>
<protein>
    <submittedName>
        <fullName evidence="2">F-box protein</fullName>
    </submittedName>
</protein>
<organism evidence="2 3">
    <name type="scientific">Cardamine amara subsp. amara</name>
    <dbReference type="NCBI Taxonomy" id="228776"/>
    <lineage>
        <taxon>Eukaryota</taxon>
        <taxon>Viridiplantae</taxon>
        <taxon>Streptophyta</taxon>
        <taxon>Embryophyta</taxon>
        <taxon>Tracheophyta</taxon>
        <taxon>Spermatophyta</taxon>
        <taxon>Magnoliopsida</taxon>
        <taxon>eudicotyledons</taxon>
        <taxon>Gunneridae</taxon>
        <taxon>Pentapetalae</taxon>
        <taxon>rosids</taxon>
        <taxon>malvids</taxon>
        <taxon>Brassicales</taxon>
        <taxon>Brassicaceae</taxon>
        <taxon>Cardamineae</taxon>
        <taxon>Cardamine</taxon>
    </lineage>
</organism>
<reference evidence="2 3" key="1">
    <citation type="submission" date="2024-04" db="EMBL/GenBank/DDBJ databases">
        <title>Genome assembly C_amara_ONT_v2.</title>
        <authorList>
            <person name="Yant L."/>
            <person name="Moore C."/>
            <person name="Slenker M."/>
        </authorList>
    </citation>
    <scope>NUCLEOTIDE SEQUENCE [LARGE SCALE GENOMIC DNA]</scope>
    <source>
        <tissue evidence="2">Leaf</tissue>
    </source>
</reference>
<dbReference type="PANTHER" id="PTHR31672">
    <property type="entry name" value="BNACNNG10540D PROTEIN"/>
    <property type="match status" value="1"/>
</dbReference>
<dbReference type="InterPro" id="IPR050796">
    <property type="entry name" value="SCF_F-box_component"/>
</dbReference>
<proteinExistence type="predicted"/>
<dbReference type="Pfam" id="PF07734">
    <property type="entry name" value="FBA_1"/>
    <property type="match status" value="1"/>
</dbReference>
<dbReference type="Gene3D" id="1.20.1280.50">
    <property type="match status" value="1"/>
</dbReference>
<dbReference type="SMART" id="SM00256">
    <property type="entry name" value="FBOX"/>
    <property type="match status" value="1"/>
</dbReference>
<dbReference type="InterPro" id="IPR036047">
    <property type="entry name" value="F-box-like_dom_sf"/>
</dbReference>
<feature type="domain" description="F-box" evidence="1">
    <location>
        <begin position="4"/>
        <end position="49"/>
    </location>
</feature>
<dbReference type="NCBIfam" id="TIGR01640">
    <property type="entry name" value="F_box_assoc_1"/>
    <property type="match status" value="1"/>
</dbReference>
<evidence type="ECO:0000313" key="2">
    <source>
        <dbReference type="EMBL" id="KAL1221193.1"/>
    </source>
</evidence>
<dbReference type="InterPro" id="IPR006527">
    <property type="entry name" value="F-box-assoc_dom_typ1"/>
</dbReference>
<evidence type="ECO:0000259" key="1">
    <source>
        <dbReference type="PROSITE" id="PS50181"/>
    </source>
</evidence>
<dbReference type="AlphaFoldDB" id="A0ABD1BVJ6"/>
<accession>A0ABD1BVJ6</accession>